<dbReference type="GO" id="GO:0005768">
    <property type="term" value="C:endosome"/>
    <property type="evidence" value="ECO:0007669"/>
    <property type="project" value="TreeGrafter"/>
</dbReference>
<dbReference type="Pfam" id="PF24598">
    <property type="entry name" value="DOP1_C"/>
    <property type="match status" value="1"/>
</dbReference>
<keyword evidence="2" id="KW-0813">Transport</keyword>
<dbReference type="GO" id="GO:0005802">
    <property type="term" value="C:trans-Golgi network"/>
    <property type="evidence" value="ECO:0007669"/>
    <property type="project" value="TreeGrafter"/>
</dbReference>
<evidence type="ECO:0000259" key="9">
    <source>
        <dbReference type="Pfam" id="PF24597"/>
    </source>
</evidence>
<protein>
    <submittedName>
        <fullName evidence="11">Dopey, N-terminal-domain-containing protein</fullName>
    </submittedName>
</protein>
<evidence type="ECO:0000256" key="1">
    <source>
        <dbReference type="ARBA" id="ARBA00004395"/>
    </source>
</evidence>
<dbReference type="GO" id="GO:0006895">
    <property type="term" value="P:Golgi to endosome transport"/>
    <property type="evidence" value="ECO:0007669"/>
    <property type="project" value="InterPro"/>
</dbReference>
<dbReference type="Pfam" id="PF24597">
    <property type="entry name" value="TPR_DOP1_M"/>
    <property type="match status" value="1"/>
</dbReference>
<comment type="caution">
    <text evidence="11">The sequence shown here is derived from an EMBL/GenBank/DDBJ whole genome shotgun (WGS) entry which is preliminary data.</text>
</comment>
<reference evidence="11" key="1">
    <citation type="submission" date="2023-02" db="EMBL/GenBank/DDBJ databases">
        <title>Identification and recombinant expression of a fungal hydrolase from Papiliotrema laurentii that hydrolyzes apple cutin and clears colloidal polyester polyurethane.</title>
        <authorList>
            <consortium name="DOE Joint Genome Institute"/>
            <person name="Roman V.A."/>
            <person name="Bojanowski C."/>
            <person name="Crable B.R."/>
            <person name="Wagner D.N."/>
            <person name="Hung C.S."/>
            <person name="Nadeau L.J."/>
            <person name="Schratz L."/>
            <person name="Haridas S."/>
            <person name="Pangilinan J."/>
            <person name="Lipzen A."/>
            <person name="Na H."/>
            <person name="Yan M."/>
            <person name="Ng V."/>
            <person name="Grigoriev I.V."/>
            <person name="Spatafora J.W."/>
            <person name="Barlow D."/>
            <person name="Biffinger J."/>
            <person name="Kelley-Loughnane N."/>
            <person name="Varaljay V.A."/>
            <person name="Crookes-Goodson W.J."/>
        </authorList>
    </citation>
    <scope>NUCLEOTIDE SEQUENCE</scope>
    <source>
        <strain evidence="11">5307AH</strain>
    </source>
</reference>
<dbReference type="SUPFAM" id="SSF48371">
    <property type="entry name" value="ARM repeat"/>
    <property type="match status" value="1"/>
</dbReference>
<dbReference type="GO" id="GO:0000139">
    <property type="term" value="C:Golgi membrane"/>
    <property type="evidence" value="ECO:0007669"/>
    <property type="project" value="UniProtKB-SubCell"/>
</dbReference>
<feature type="region of interest" description="Disordered" evidence="7">
    <location>
        <begin position="1"/>
        <end position="89"/>
    </location>
</feature>
<feature type="domain" description="DOP1 N-terminal" evidence="8">
    <location>
        <begin position="98"/>
        <end position="384"/>
    </location>
</feature>
<evidence type="ECO:0000256" key="7">
    <source>
        <dbReference type="SAM" id="MobiDB-lite"/>
    </source>
</evidence>
<evidence type="ECO:0000259" key="8">
    <source>
        <dbReference type="Pfam" id="PF04118"/>
    </source>
</evidence>
<dbReference type="Proteomes" id="UP001182556">
    <property type="component" value="Unassembled WGS sequence"/>
</dbReference>
<dbReference type="Pfam" id="PF04118">
    <property type="entry name" value="Dopey_N"/>
    <property type="match status" value="1"/>
</dbReference>
<sequence length="1700" mass="187588">MPDPPAVQEPVAGPSSSPTTRSASPNVDNDHTLRRPASHGRLAKLMIPGRSRSGSTASQAETTVTAFADDTTSSGGRGTPEQRWRSGKAATASLLASDAKYKKFAGQVDKCLQAFESVNEWADFISFLSRLLKTLQGPHPPYAEIPRKMIIAKRLAQCLNPALPSGVHQRALDVYAHIFATIGVEGLRRDLLIWSSGIFPFFQFAATSVRPILLNIYEQYYLPLADDLRPVTKAMILALLPGMEEETGDFFDKVLSLLSRVADAVGPIYFLQNVFLVLISSPASRLSAINYLSRKMVIPSDDDHQGIDVGLVIRGVAAVLEDENSLVRRGGLDLLLRKLPLDGKLFIDAEEEDRRLLIRAAVGVVLQREISLSRRVYTWLLGSDESSDGQIAHFTLSGLELLSSTLRSDMETAGLAEHTDPQRPFKVFLSLLDRWEVGSVLSQVLAVPALEAIKHTIEANPSIREEFVVTATAVYDAVEPIIIWKAFFAALEEREDDSLLRWTLQNLPQQDEEVANVHVPAFLDHILVRLTTSQSTPPGSAELADMLSRHVAPSLFHTKVASGNGAPTVSLAVELYTGDVPSLDTFGDCVADIATPRIVSNVFDLTADKKTSIPNTLTLLAIARRLIDVETLALTHYDGTSWLSSLIQRLRNTSSFPLVDGIVTTALRACHCPLFRPAIPISQPRQMAVILDTLFRFLRPDAAPFHARAVELLWEANKLAEIHSLEKAISKQLSADPPSKALASMEAFGTLWRLTDDAMLPGEMFHVPIFLVLDALRSDDPETKSAAETWMRCNLKSYFRILDPILVRLVESVPSHGGLPAPSPDIGSLLYLTRTLETLFKLGGHNLSKVCYGTSIAQTAHPTLSVKSQTHFPNASTYLDVLVAILLGHLENQTPSRPSDRPVLVRFHGVTLDVLEMLTGDLSGPIVHTLKSTILDQLSRAIYGGRCTLQYQFLRLLQILSSLSAPPRRAHHRSASTNEKPSNADEEAFELKLAQVIIQGVSSESNRPVLQHWVDFVLTIAPTLHLKQAQLYSICESFSLQVRSTVLDLRKGFTDENPRGRGVTDAEVVLLLTGLERLLALCGQVHASQKVEESRGTNEVGSGILGLVSGVFIAETPDEKPKNLNLEYLVIALEALLLVWTVTSSPVPAQNTTSSQSRSYATVASRNRQVLEKMFKTQTGAVIAGCISIWASPRDGVTDEAIFESIDSLTPSAQRVVEIISESAKHTRAADTSNATMTFLEAYISRLEAPIAVQIWGTMFAFSRDLLAAATTPTTKAQLYPLLRCLTVLCRTVSTTSALEDRRLRRDLQDVYPKVLDAVVGNMSKFSEVYAKRGTDHLDESRFIERNGHAFLAQDVIPNLRSFLVDQDKVAAACSSISLNIVSPALKQYNPTMDILRVILELTKVPPATKTWRMSVGDAFNDARFFKIGLEQVGIWKSLICALFDSDKERFAELLGRITAAPSANIFTNREQEMISRSSNLRRLSFVLLAADQNHYLTQLPAIQEKLVDILRTNVVSPRVHSEVYLCLRVIMCRISPQHLTNFWPVILAELLRVFEAIMEDVPADGSESLQLALAACKFLDLLLVIQSEDFQIHQWMFVTDTTDAVYPPEGFSAEAIMDTMAEILREHSHGSKGDMEQLQLEESTKLRRPRLSSVKAISSIHQLESFFSRASIDTFEGVYRDAGVDWAAVEEGLNGEIFE</sequence>
<keyword evidence="5" id="KW-0472">Membrane</keyword>
<evidence type="ECO:0000256" key="2">
    <source>
        <dbReference type="ARBA" id="ARBA00022448"/>
    </source>
</evidence>
<proteinExistence type="inferred from homology"/>
<dbReference type="InterPro" id="IPR056457">
    <property type="entry name" value="DOP1_C"/>
</dbReference>
<evidence type="ECO:0000313" key="11">
    <source>
        <dbReference type="EMBL" id="KAK1927398.1"/>
    </source>
</evidence>
<dbReference type="PANTHER" id="PTHR14042:SF24">
    <property type="entry name" value="PROTEIN DOPEY-1 HOMOLOG"/>
    <property type="match status" value="1"/>
</dbReference>
<evidence type="ECO:0000256" key="5">
    <source>
        <dbReference type="ARBA" id="ARBA00023136"/>
    </source>
</evidence>
<keyword evidence="4" id="KW-0333">Golgi apparatus</keyword>
<dbReference type="InterPro" id="IPR007249">
    <property type="entry name" value="DOP1_N"/>
</dbReference>
<name>A0AAD9L8W1_PAPLA</name>
<evidence type="ECO:0000259" key="10">
    <source>
        <dbReference type="Pfam" id="PF24598"/>
    </source>
</evidence>
<dbReference type="GO" id="GO:0015031">
    <property type="term" value="P:protein transport"/>
    <property type="evidence" value="ECO:0007669"/>
    <property type="project" value="UniProtKB-KW"/>
</dbReference>
<dbReference type="InterPro" id="IPR016024">
    <property type="entry name" value="ARM-type_fold"/>
</dbReference>
<evidence type="ECO:0000313" key="12">
    <source>
        <dbReference type="Proteomes" id="UP001182556"/>
    </source>
</evidence>
<comment type="similarity">
    <text evidence="6">Belongs to the DOP1 family.</text>
</comment>
<dbReference type="InterPro" id="IPR040314">
    <property type="entry name" value="DOP1"/>
</dbReference>
<feature type="compositionally biased region" description="Polar residues" evidence="7">
    <location>
        <begin position="52"/>
        <end position="74"/>
    </location>
</feature>
<organism evidence="11 12">
    <name type="scientific">Papiliotrema laurentii</name>
    <name type="common">Cryptococcus laurentii</name>
    <dbReference type="NCBI Taxonomy" id="5418"/>
    <lineage>
        <taxon>Eukaryota</taxon>
        <taxon>Fungi</taxon>
        <taxon>Dikarya</taxon>
        <taxon>Basidiomycota</taxon>
        <taxon>Agaricomycotina</taxon>
        <taxon>Tremellomycetes</taxon>
        <taxon>Tremellales</taxon>
        <taxon>Rhynchogastremaceae</taxon>
        <taxon>Papiliotrema</taxon>
    </lineage>
</organism>
<keyword evidence="12" id="KW-1185">Reference proteome</keyword>
<feature type="compositionally biased region" description="Low complexity" evidence="7">
    <location>
        <begin position="14"/>
        <end position="25"/>
    </location>
</feature>
<dbReference type="PANTHER" id="PTHR14042">
    <property type="entry name" value="DOPEY-RELATED"/>
    <property type="match status" value="1"/>
</dbReference>
<dbReference type="EMBL" id="JAODAN010000001">
    <property type="protein sequence ID" value="KAK1927398.1"/>
    <property type="molecule type" value="Genomic_DNA"/>
</dbReference>
<feature type="domain" description="DOP1-like middle TPR" evidence="9">
    <location>
        <begin position="394"/>
        <end position="536"/>
    </location>
</feature>
<dbReference type="InterPro" id="IPR056458">
    <property type="entry name" value="TPR_DOP1_M"/>
</dbReference>
<gene>
    <name evidence="11" type="ORF">DB88DRAFT_29575</name>
</gene>
<feature type="domain" description="DOP1-like C-terminal" evidence="10">
    <location>
        <begin position="1239"/>
        <end position="1680"/>
    </location>
</feature>
<evidence type="ECO:0000256" key="3">
    <source>
        <dbReference type="ARBA" id="ARBA00022927"/>
    </source>
</evidence>
<accession>A0AAD9L8W1</accession>
<comment type="subcellular location">
    <subcellularLocation>
        <location evidence="1">Golgi apparatus membrane</location>
        <topology evidence="1">Peripheral membrane protein</topology>
    </subcellularLocation>
</comment>
<evidence type="ECO:0000256" key="4">
    <source>
        <dbReference type="ARBA" id="ARBA00023034"/>
    </source>
</evidence>
<dbReference type="GO" id="GO:0005829">
    <property type="term" value="C:cytosol"/>
    <property type="evidence" value="ECO:0007669"/>
    <property type="project" value="GOC"/>
</dbReference>
<evidence type="ECO:0000256" key="6">
    <source>
        <dbReference type="ARBA" id="ARBA00046326"/>
    </source>
</evidence>
<keyword evidence="3" id="KW-0653">Protein transport</keyword>